<evidence type="ECO:0000256" key="3">
    <source>
        <dbReference type="ARBA" id="ARBA00023010"/>
    </source>
</evidence>
<dbReference type="Proteomes" id="UP000663889">
    <property type="component" value="Unassembled WGS sequence"/>
</dbReference>
<dbReference type="PROSITE" id="PS51196">
    <property type="entry name" value="SECA_MOTOR_DEAD"/>
    <property type="match status" value="1"/>
</dbReference>
<feature type="domain" description="Helicase C-terminal" evidence="5">
    <location>
        <begin position="2061"/>
        <end position="2233"/>
    </location>
</feature>
<dbReference type="SMART" id="SM00957">
    <property type="entry name" value="SecA_DEAD"/>
    <property type="match status" value="1"/>
</dbReference>
<dbReference type="InterPro" id="IPR011115">
    <property type="entry name" value="SecA_DEAD"/>
</dbReference>
<keyword evidence="3" id="KW-0811">Translocation</keyword>
<accession>A0A814Z8K5</accession>
<evidence type="ECO:0000313" key="7">
    <source>
        <dbReference type="EMBL" id="CAF1239564.1"/>
    </source>
</evidence>
<dbReference type="GO" id="GO:0017038">
    <property type="term" value="P:protein import"/>
    <property type="evidence" value="ECO:0007669"/>
    <property type="project" value="InterPro"/>
</dbReference>
<dbReference type="InterPro" id="IPR014018">
    <property type="entry name" value="SecA_motor_DEAD"/>
</dbReference>
<keyword evidence="2" id="KW-0653">Protein transport</keyword>
<comment type="caution">
    <text evidence="7">The sequence shown here is derived from an EMBL/GenBank/DDBJ whole genome shotgun (WGS) entry which is preliminary data.</text>
</comment>
<evidence type="ECO:0000256" key="1">
    <source>
        <dbReference type="ARBA" id="ARBA00022490"/>
    </source>
</evidence>
<keyword evidence="1" id="KW-0963">Cytoplasm</keyword>
<dbReference type="SUPFAM" id="SSF52540">
    <property type="entry name" value="P-loop containing nucleoside triphosphate hydrolases"/>
    <property type="match status" value="2"/>
</dbReference>
<sequence length="2367" mass="274021">MIADIFLRISKKQVLHDNAIEVLMQCIDDQESVEKKILNDTTKNLKNLQQIIDTNKAEENRGILNIFKTQPLKEYENYPGIIADIAKRIYDSSIIHIEKLQEIISSEVNEVRLAAVSAIYNSTIRNQAILNNKRLEMLKKCQNDSDKTFTKWIIKILTLADNNSKDYKDTFKTCLINLENNVNTEESGIYIYQQSNNNERCKELFNEAIISRISNLFEETSLNEKTKQYCCMTINNYLKHSYTNGLNRSQLEHIIHLIDDQIGGIELKIEALTTIKLTVEKEYDIPEFIIEALVKTINDSTDKFTYYVTIVLEIISRRQTIPKVDRLSIKLLDDWVIVEDDDTLIFEKSSQNNSDCHSVSSIVANIFINSLENNIELSEQTLKYLAEILSSNNKQTRILSGKSLFLATKSHDINNNILVELREHIHDDIHNVCVYSTVAYARGLAKLSSENEPIMTSHIEFLSIIYVFDNLQLDNENFTDEVNENILLVLLNESKKQKFEDNIFQMFDRILTYEEHNRAKIIEIIDHYSANPYSIPEQTIFTLDKIIEIPDIDDQIFNILKNTIDKGQAVGENFLRMLADNLDSSDLDSLRNESFELLNKVDNNQDISDELFNILELERTCISIMSCSSYNKDDILYLCEKTKEGQKLTINGLRVLSNIIDSPFTEDALFILMNILNNKQAIPNDIVDKLVEEFNREHARSKLIEIFDNLIRNNQNIPNELLIKLEKALDNKFISNDLLSIFVFQGQKGEKLSINIMIKILDTFLSITNQSTMEEHLSYICSLIEKEDFFKQVSQTNIVQLNDKLSEISLTFDSRFQKALIHGLEKGGKTVVSKSINGFKTLISLHKIRLITESINALLNLIIKPDCDQDIRKEINNLLNDSKLDYNQMYIFKLSNLNDDFSELLDELDKFTHPKLLQRNFSQLDTIINNCPTLINKALEILLGCSNKENISDKLLNSITHVLKSTTKNDIKSLCLKLIVEIVKLGRRITNEMISLIIVQDNTKEASDILQIISRNQSIPKEFQDHMNLLLQIDNINNSNSKKLCPFLKSLRVELEKGLILSDSSIEKLFSIEELKNNTLYDFDRDTKQELVDILALLVLQDPTRTSNPLIVENLEKAIYHKKINYNILNAYQQVIKTKRCTTTIFNALLDVLVKLLEENNQFEKLHLEIFACIVLASEFMNISKMNILEKFLSNKDSIIRRWSYRGLRAAFDNKVDSSTFNDWYNHIIDDLKKNLDIEKVMLDLDLFETITALPDLDYTKIRDKPQTQWNRELIIFDLLKRFEISDEEKFSFYATCLSIENYGITNNNKDGELLKLVHRASSNNAISFHQCYDGLQSLLEIDFEHACEILLISKNPFLDLQKEYIKHLIYERLSNKDIDSKYIDKLALNMISKFGMSYSEHFLSSLKNLDNLKDLKETLEFANEKKVNISDMNVQDTTIAMRKRSLEIKFLCNKIEKIDHSKLSLTLRCLLEKWTLVELEILFNNLEASNNYEKIMKEECFVDILEILLHYKISSTSENHERILLILKKPVENWLREINTIAVENNSLKTGHIKSISELISELEHNNSTNQDVIKLIRQNLFNAIEKIKKSDFSSQIIGTIVGNQNDQNYIAKWTKDQIKQWANQVKNHDDLRMSNEDFIIEALAVIKQAYLLDSDFHLTDAQILSSLIILNANYAKGRLLQVRTGEGKSTIISALAVIYALKGKNVDIITSSPVLAERDAKEKAKFYSMFDIQCSSNNDKSSYLTGPKACYKKQIVYGEVAQFQFDTLRTEYAQLNTLADRKYEVAIVDEVDSMFIDDNSKIARLATNVAGMDQLQPIYHRLWNELVSLQDRIIEIENKFYLFDEKLSSEGEITILEYTNKQGQRDKIYDLEKYIKACRDCAADISHIGKTIPEENLDVFIKKYLEDFITKYIKEEYEVTKHLVDFVNTQISKWVDNVILAYNYQENVHYVVQEGLIKPVDYYSTGIVQNFSHWTDGLHQFLQIKHNLKMTSETLTTNFLSNIGYFKRYKSNLFGLTGTLGSKASQDLLVELYNVDLVIIPSSYRKQYMSLPDIITKNNIQWFETICRCAINESHKGRGTLIICETIEHCKRIAEKLRKHQNSGVIKLYTMNNMNQEENVAAIKSGEIIIATNLAGRGTDIKTDDVEQYGGLHIILTFMPPNKRILEQALGRTARQGKRGTGQIILNINHSLYNEDFDIEKIAKSRDEIEIKILNDFKNSEWKIIQLKDELFFKFCSLLSEIRKNIREKNGLVSKIKNKVKDVYSNVIPSIYESNILLSIEEQWAMFLRKIDNEKSSIISEKIHQKYEKFQKKVIDDYEKGRVIKNPYYHIVIANDLVINDSSSNENYDEAMEHYNRAIPCRSNR</sequence>
<evidence type="ECO:0000259" key="4">
    <source>
        <dbReference type="PROSITE" id="PS51192"/>
    </source>
</evidence>
<evidence type="ECO:0000259" key="5">
    <source>
        <dbReference type="PROSITE" id="PS51194"/>
    </source>
</evidence>
<dbReference type="SMART" id="SM00490">
    <property type="entry name" value="HELICc"/>
    <property type="match status" value="1"/>
</dbReference>
<dbReference type="GO" id="GO:0006886">
    <property type="term" value="P:intracellular protein transport"/>
    <property type="evidence" value="ECO:0007669"/>
    <property type="project" value="InterPro"/>
</dbReference>
<proteinExistence type="predicted"/>
<dbReference type="PRINTS" id="PR00906">
    <property type="entry name" value="SECA"/>
</dbReference>
<reference evidence="7" key="1">
    <citation type="submission" date="2021-02" db="EMBL/GenBank/DDBJ databases">
        <authorList>
            <person name="Nowell W R."/>
        </authorList>
    </citation>
    <scope>NUCLEOTIDE SEQUENCE</scope>
</reference>
<dbReference type="InterPro" id="IPR014001">
    <property type="entry name" value="Helicase_ATP-bd"/>
</dbReference>
<evidence type="ECO:0000256" key="2">
    <source>
        <dbReference type="ARBA" id="ARBA00022927"/>
    </source>
</evidence>
<dbReference type="Gene3D" id="3.90.1440.10">
    <property type="entry name" value="SecA, preprotein cross-linking domain"/>
    <property type="match status" value="1"/>
</dbReference>
<dbReference type="EMBL" id="CAJNOU010001685">
    <property type="protein sequence ID" value="CAF1239564.1"/>
    <property type="molecule type" value="Genomic_DNA"/>
</dbReference>
<dbReference type="GO" id="GO:0016020">
    <property type="term" value="C:membrane"/>
    <property type="evidence" value="ECO:0007669"/>
    <property type="project" value="InterPro"/>
</dbReference>
<evidence type="ECO:0000313" key="8">
    <source>
        <dbReference type="Proteomes" id="UP000663889"/>
    </source>
</evidence>
<protein>
    <recommendedName>
        <fullName evidence="9">Protein translocase subunit SecA</fullName>
    </recommendedName>
</protein>
<evidence type="ECO:0008006" key="9">
    <source>
        <dbReference type="Google" id="ProtNLM"/>
    </source>
</evidence>
<dbReference type="SUPFAM" id="SSF81767">
    <property type="entry name" value="Pre-protein crosslinking domain of SecA"/>
    <property type="match status" value="1"/>
</dbReference>
<dbReference type="Pfam" id="PF00271">
    <property type="entry name" value="Helicase_C"/>
    <property type="match status" value="1"/>
</dbReference>
<dbReference type="PANTHER" id="PTHR30612">
    <property type="entry name" value="SECA INNER MEMBRANE COMPONENT OF SEC PROTEIN SECRETION SYSTEM"/>
    <property type="match status" value="1"/>
</dbReference>
<dbReference type="Gene3D" id="3.40.50.300">
    <property type="entry name" value="P-loop containing nucleotide triphosphate hydrolases"/>
    <property type="match status" value="2"/>
</dbReference>
<feature type="domain" description="Helicase ATP-binding" evidence="4">
    <location>
        <begin position="1671"/>
        <end position="1828"/>
    </location>
</feature>
<dbReference type="GO" id="GO:0006605">
    <property type="term" value="P:protein targeting"/>
    <property type="evidence" value="ECO:0007669"/>
    <property type="project" value="InterPro"/>
</dbReference>
<evidence type="ECO:0000259" key="6">
    <source>
        <dbReference type="PROSITE" id="PS51196"/>
    </source>
</evidence>
<dbReference type="InterPro" id="IPR000185">
    <property type="entry name" value="SecA"/>
</dbReference>
<dbReference type="InterPro" id="IPR001650">
    <property type="entry name" value="Helicase_C-like"/>
</dbReference>
<organism evidence="7 8">
    <name type="scientific">Rotaria sordida</name>
    <dbReference type="NCBI Taxonomy" id="392033"/>
    <lineage>
        <taxon>Eukaryota</taxon>
        <taxon>Metazoa</taxon>
        <taxon>Spiralia</taxon>
        <taxon>Gnathifera</taxon>
        <taxon>Rotifera</taxon>
        <taxon>Eurotatoria</taxon>
        <taxon>Bdelloidea</taxon>
        <taxon>Philodinida</taxon>
        <taxon>Philodinidae</taxon>
        <taxon>Rotaria</taxon>
    </lineage>
</organism>
<feature type="domain" description="SecA family profile" evidence="6">
    <location>
        <begin position="1542"/>
        <end position="2220"/>
    </location>
</feature>
<name>A0A814Z8K5_9BILA</name>
<keyword evidence="2" id="KW-0813">Transport</keyword>
<dbReference type="InterPro" id="IPR036670">
    <property type="entry name" value="SecA_X-link_sf"/>
</dbReference>
<dbReference type="PROSITE" id="PS51192">
    <property type="entry name" value="HELICASE_ATP_BIND_1"/>
    <property type="match status" value="1"/>
</dbReference>
<dbReference type="GO" id="GO:0005524">
    <property type="term" value="F:ATP binding"/>
    <property type="evidence" value="ECO:0007669"/>
    <property type="project" value="InterPro"/>
</dbReference>
<dbReference type="InterPro" id="IPR016024">
    <property type="entry name" value="ARM-type_fold"/>
</dbReference>
<dbReference type="Pfam" id="PF07517">
    <property type="entry name" value="SecA_DEAD"/>
    <property type="match status" value="1"/>
</dbReference>
<dbReference type="InterPro" id="IPR027417">
    <property type="entry name" value="P-loop_NTPase"/>
</dbReference>
<dbReference type="PANTHER" id="PTHR30612:SF0">
    <property type="entry name" value="CHLOROPLAST PROTEIN-TRANSPORTING ATPASE"/>
    <property type="match status" value="1"/>
</dbReference>
<gene>
    <name evidence="7" type="ORF">SEV965_LOCUS23147</name>
</gene>
<dbReference type="SUPFAM" id="SSF48371">
    <property type="entry name" value="ARM repeat"/>
    <property type="match status" value="1"/>
</dbReference>
<dbReference type="PROSITE" id="PS51194">
    <property type="entry name" value="HELICASE_CTER"/>
    <property type="match status" value="1"/>
</dbReference>